<keyword evidence="3" id="KW-1185">Reference proteome</keyword>
<feature type="compositionally biased region" description="Basic and acidic residues" evidence="1">
    <location>
        <begin position="88"/>
        <end position="97"/>
    </location>
</feature>
<sequence length="143" mass="15171">MTLQIDHASLADLYPDPEDRRAFLRRANEILRQDRCALQDALTKHAYPVAADVSHRIQGTLAFLTGDAEGASALLAPVADAARRHRKESPGRCHPDDAQAPDGIDADADADTDTVRAITSAIGGIVEIEASLAALVHAIGRTG</sequence>
<gene>
    <name evidence="2" type="ORF">CAL13_13475</name>
</gene>
<reference evidence="2 3" key="1">
    <citation type="submission" date="2017-05" db="EMBL/GenBank/DDBJ databases">
        <title>Complete and WGS of Bordetella genogroups.</title>
        <authorList>
            <person name="Spilker T."/>
            <person name="LiPuma J."/>
        </authorList>
    </citation>
    <scope>NUCLEOTIDE SEQUENCE [LARGE SCALE GENOMIC DNA]</scope>
    <source>
        <strain evidence="2 3">AU17164</strain>
    </source>
</reference>
<dbReference type="RefSeq" id="WP_086072664.1">
    <property type="nucleotide sequence ID" value="NZ_CP021109.1"/>
</dbReference>
<evidence type="ECO:0008006" key="4">
    <source>
        <dbReference type="Google" id="ProtNLM"/>
    </source>
</evidence>
<evidence type="ECO:0000313" key="2">
    <source>
        <dbReference type="EMBL" id="ARP87106.1"/>
    </source>
</evidence>
<accession>A0A1W6Z1A8</accession>
<name>A0A1W6Z1A8_9BORD</name>
<organism evidence="2 3">
    <name type="scientific">Bordetella genomosp. 9</name>
    <dbReference type="NCBI Taxonomy" id="1416803"/>
    <lineage>
        <taxon>Bacteria</taxon>
        <taxon>Pseudomonadati</taxon>
        <taxon>Pseudomonadota</taxon>
        <taxon>Betaproteobacteria</taxon>
        <taxon>Burkholderiales</taxon>
        <taxon>Alcaligenaceae</taxon>
        <taxon>Bordetella</taxon>
    </lineage>
</organism>
<protein>
    <recommendedName>
        <fullName evidence="4">HPt domain-containing protein</fullName>
    </recommendedName>
</protein>
<feature type="region of interest" description="Disordered" evidence="1">
    <location>
        <begin position="81"/>
        <end position="109"/>
    </location>
</feature>
<dbReference type="Proteomes" id="UP000194139">
    <property type="component" value="Chromosome"/>
</dbReference>
<proteinExistence type="predicted"/>
<evidence type="ECO:0000313" key="3">
    <source>
        <dbReference type="Proteomes" id="UP000194139"/>
    </source>
</evidence>
<dbReference type="EMBL" id="CP021109">
    <property type="protein sequence ID" value="ARP87106.1"/>
    <property type="molecule type" value="Genomic_DNA"/>
</dbReference>
<dbReference type="AlphaFoldDB" id="A0A1W6Z1A8"/>
<evidence type="ECO:0000256" key="1">
    <source>
        <dbReference type="SAM" id="MobiDB-lite"/>
    </source>
</evidence>